<sequence>MAEGKPQRLCLQCQALSYELGVYFDDANRAKFGKKTPQHDPNKPQPSSAPPPSRIPVPVKKSPCGSYDNCFLDDMSPSELDEILEGVGGKRSASQSPLGSGQRKPKSPSTTSSRIPVVIPRKTTPKRTKSKSPSRQTKRAPSRAPRRRTPHS</sequence>
<gene>
    <name evidence="2" type="ORF">CRHIZ90672A_00015730</name>
</gene>
<protein>
    <submittedName>
        <fullName evidence="2">Uncharacterized protein</fullName>
    </submittedName>
</protein>
<feature type="compositionally biased region" description="Basic residues" evidence="1">
    <location>
        <begin position="123"/>
        <end position="152"/>
    </location>
</feature>
<proteinExistence type="predicted"/>
<accession>A0A9N9YSK8</accession>
<dbReference type="Proteomes" id="UP000696573">
    <property type="component" value="Unassembled WGS sequence"/>
</dbReference>
<feature type="region of interest" description="Disordered" evidence="1">
    <location>
        <begin position="31"/>
        <end position="61"/>
    </location>
</feature>
<keyword evidence="3" id="KW-1185">Reference proteome</keyword>
<reference evidence="2" key="1">
    <citation type="submission" date="2021-10" db="EMBL/GenBank/DDBJ databases">
        <authorList>
            <person name="Piombo E."/>
        </authorList>
    </citation>
    <scope>NUCLEOTIDE SEQUENCE</scope>
</reference>
<evidence type="ECO:0000313" key="3">
    <source>
        <dbReference type="Proteomes" id="UP000696573"/>
    </source>
</evidence>
<evidence type="ECO:0000313" key="2">
    <source>
        <dbReference type="EMBL" id="CAH0029158.1"/>
    </source>
</evidence>
<comment type="caution">
    <text evidence="2">The sequence shown here is derived from an EMBL/GenBank/DDBJ whole genome shotgun (WGS) entry which is preliminary data.</text>
</comment>
<feature type="compositionally biased region" description="Pro residues" evidence="1">
    <location>
        <begin position="43"/>
        <end position="55"/>
    </location>
</feature>
<dbReference type="EMBL" id="CABFNQ020000738">
    <property type="protein sequence ID" value="CAH0029158.1"/>
    <property type="molecule type" value="Genomic_DNA"/>
</dbReference>
<organism evidence="2 3">
    <name type="scientific">Clonostachys rhizophaga</name>
    <dbReference type="NCBI Taxonomy" id="160324"/>
    <lineage>
        <taxon>Eukaryota</taxon>
        <taxon>Fungi</taxon>
        <taxon>Dikarya</taxon>
        <taxon>Ascomycota</taxon>
        <taxon>Pezizomycotina</taxon>
        <taxon>Sordariomycetes</taxon>
        <taxon>Hypocreomycetidae</taxon>
        <taxon>Hypocreales</taxon>
        <taxon>Bionectriaceae</taxon>
        <taxon>Clonostachys</taxon>
    </lineage>
</organism>
<name>A0A9N9YSK8_9HYPO</name>
<dbReference type="AlphaFoldDB" id="A0A9N9YSK8"/>
<feature type="region of interest" description="Disordered" evidence="1">
    <location>
        <begin position="81"/>
        <end position="152"/>
    </location>
</feature>
<evidence type="ECO:0000256" key="1">
    <source>
        <dbReference type="SAM" id="MobiDB-lite"/>
    </source>
</evidence>